<protein>
    <submittedName>
        <fullName evidence="1">Uncharacterized protein</fullName>
    </submittedName>
</protein>
<proteinExistence type="predicted"/>
<gene>
    <name evidence="1" type="ORF">C8R41DRAFT_844995</name>
</gene>
<evidence type="ECO:0000313" key="2">
    <source>
        <dbReference type="Proteomes" id="UP001150217"/>
    </source>
</evidence>
<evidence type="ECO:0000313" key="1">
    <source>
        <dbReference type="EMBL" id="KAJ4477608.1"/>
    </source>
</evidence>
<accession>A0ABQ8V7Y9</accession>
<dbReference type="Proteomes" id="UP001150217">
    <property type="component" value="Unassembled WGS sequence"/>
</dbReference>
<organism evidence="1 2">
    <name type="scientific">Lentinula lateritia</name>
    <dbReference type="NCBI Taxonomy" id="40482"/>
    <lineage>
        <taxon>Eukaryota</taxon>
        <taxon>Fungi</taxon>
        <taxon>Dikarya</taxon>
        <taxon>Basidiomycota</taxon>
        <taxon>Agaricomycotina</taxon>
        <taxon>Agaricomycetes</taxon>
        <taxon>Agaricomycetidae</taxon>
        <taxon>Agaricales</taxon>
        <taxon>Marasmiineae</taxon>
        <taxon>Omphalotaceae</taxon>
        <taxon>Lentinula</taxon>
    </lineage>
</organism>
<name>A0ABQ8V7Y9_9AGAR</name>
<keyword evidence="2" id="KW-1185">Reference proteome</keyword>
<reference evidence="1" key="1">
    <citation type="submission" date="2022-08" db="EMBL/GenBank/DDBJ databases">
        <title>A Global Phylogenomic Analysis of the Shiitake Genus Lentinula.</title>
        <authorList>
            <consortium name="DOE Joint Genome Institute"/>
            <person name="Sierra-Patev S."/>
            <person name="Min B."/>
            <person name="Naranjo-Ortiz M."/>
            <person name="Looney B."/>
            <person name="Konkel Z."/>
            <person name="Slot J.C."/>
            <person name="Sakamoto Y."/>
            <person name="Steenwyk J.L."/>
            <person name="Rokas A."/>
            <person name="Carro J."/>
            <person name="Camarero S."/>
            <person name="Ferreira P."/>
            <person name="Molpeceres G."/>
            <person name="Ruiz-Duenas F.J."/>
            <person name="Serrano A."/>
            <person name="Henrissat B."/>
            <person name="Drula E."/>
            <person name="Hughes K.W."/>
            <person name="Mata J.L."/>
            <person name="Ishikawa N.K."/>
            <person name="Vargas-Isla R."/>
            <person name="Ushijima S."/>
            <person name="Smith C.A."/>
            <person name="Ahrendt S."/>
            <person name="Andreopoulos W."/>
            <person name="He G."/>
            <person name="Labutti K."/>
            <person name="Lipzen A."/>
            <person name="Ng V."/>
            <person name="Riley R."/>
            <person name="Sandor L."/>
            <person name="Barry K."/>
            <person name="Martinez A.T."/>
            <person name="Xiao Y."/>
            <person name="Gibbons J.G."/>
            <person name="Terashima K."/>
            <person name="Grigoriev I.V."/>
            <person name="Hibbett D.S."/>
        </authorList>
    </citation>
    <scope>NUCLEOTIDE SEQUENCE</scope>
    <source>
        <strain evidence="1">RHP3577 ss4</strain>
    </source>
</reference>
<dbReference type="EMBL" id="JANVFT010000067">
    <property type="protein sequence ID" value="KAJ4477608.1"/>
    <property type="molecule type" value="Genomic_DNA"/>
</dbReference>
<sequence>MYMLRPKSTEKMPYNRSPNWFNTKHKSRRTASKFSSNKESISPYNSWKDYCGIQSLLEYYR</sequence>
<comment type="caution">
    <text evidence="1">The sequence shown here is derived from an EMBL/GenBank/DDBJ whole genome shotgun (WGS) entry which is preliminary data.</text>
</comment>